<name>A0ACC0BVP5_CATRO</name>
<evidence type="ECO:0000313" key="2">
    <source>
        <dbReference type="Proteomes" id="UP001060085"/>
    </source>
</evidence>
<gene>
    <name evidence="1" type="ORF">M9H77_07685</name>
</gene>
<comment type="caution">
    <text evidence="1">The sequence shown here is derived from an EMBL/GenBank/DDBJ whole genome shotgun (WGS) entry which is preliminary data.</text>
</comment>
<reference evidence="2" key="1">
    <citation type="journal article" date="2023" name="Nat. Plants">
        <title>Single-cell RNA sequencing provides a high-resolution roadmap for understanding the multicellular compartmentation of specialized metabolism.</title>
        <authorList>
            <person name="Sun S."/>
            <person name="Shen X."/>
            <person name="Li Y."/>
            <person name="Li Y."/>
            <person name="Wang S."/>
            <person name="Li R."/>
            <person name="Zhang H."/>
            <person name="Shen G."/>
            <person name="Guo B."/>
            <person name="Wei J."/>
            <person name="Xu J."/>
            <person name="St-Pierre B."/>
            <person name="Chen S."/>
            <person name="Sun C."/>
        </authorList>
    </citation>
    <scope>NUCLEOTIDE SEQUENCE [LARGE SCALE GENOMIC DNA]</scope>
</reference>
<organism evidence="1 2">
    <name type="scientific">Catharanthus roseus</name>
    <name type="common">Madagascar periwinkle</name>
    <name type="synonym">Vinca rosea</name>
    <dbReference type="NCBI Taxonomy" id="4058"/>
    <lineage>
        <taxon>Eukaryota</taxon>
        <taxon>Viridiplantae</taxon>
        <taxon>Streptophyta</taxon>
        <taxon>Embryophyta</taxon>
        <taxon>Tracheophyta</taxon>
        <taxon>Spermatophyta</taxon>
        <taxon>Magnoliopsida</taxon>
        <taxon>eudicotyledons</taxon>
        <taxon>Gunneridae</taxon>
        <taxon>Pentapetalae</taxon>
        <taxon>asterids</taxon>
        <taxon>lamiids</taxon>
        <taxon>Gentianales</taxon>
        <taxon>Apocynaceae</taxon>
        <taxon>Rauvolfioideae</taxon>
        <taxon>Vinceae</taxon>
        <taxon>Catharanthinae</taxon>
        <taxon>Catharanthus</taxon>
    </lineage>
</organism>
<dbReference type="EMBL" id="CM044702">
    <property type="protein sequence ID" value="KAI5676735.1"/>
    <property type="molecule type" value="Genomic_DNA"/>
</dbReference>
<accession>A0ACC0BVP5</accession>
<proteinExistence type="predicted"/>
<evidence type="ECO:0000313" key="1">
    <source>
        <dbReference type="EMBL" id="KAI5676735.1"/>
    </source>
</evidence>
<keyword evidence="2" id="KW-1185">Reference proteome</keyword>
<sequence length="254" mass="28387">MHNLAPITVTGNMGREFCQFSLPRPGTNREPSPGDPAVRAWQGSLDSGCSRHLVPWATRLGAMDGLEIKAGLKTELVGAPGYVAWFYVKWRMRWLWNPALVRCLDGTDYEMPELIPDDLIMGSGLCPWSPTFALHVLLNSSVEATLILVPRGTLVPYSAAVNLVEGLGVLHHEDEDEGEDDNLSSLSRIEIISKKTIMVTFHLHNRKVTKELDLQLIKSSIHHPKDICPKEGLDYHCNQAPLAHPNLRIYYCDE</sequence>
<dbReference type="Proteomes" id="UP001060085">
    <property type="component" value="Linkage Group LG02"/>
</dbReference>
<protein>
    <submittedName>
        <fullName evidence="1">Uncharacterized protein</fullName>
    </submittedName>
</protein>